<name>A0A977L1G0_9CYAN</name>
<keyword evidence="5 8" id="KW-1133">Transmembrane helix</keyword>
<evidence type="ECO:0000313" key="11">
    <source>
        <dbReference type="EMBL" id="UXE63782.1"/>
    </source>
</evidence>
<gene>
    <name evidence="11" type="ORF">KA717_15145</name>
</gene>
<evidence type="ECO:0000256" key="1">
    <source>
        <dbReference type="ARBA" id="ARBA00004141"/>
    </source>
</evidence>
<sequence>MNTSIVVIQVIFGLWSNSLSLLADAGHNFGDVLGLLIAWGASWLVQRRASAHYTYGFRRSSILAALLNACLIFVALGAIAVEAIHRFQNPPELKEGIVIVVASLGIVLNGLTAWLFAKDQQDLNLKGVFLHMLTDALVSLGVVLGAIAIMVTGWMWLDPAMSLVITVLIFWGTWGLLKDSVALLLDGVPAHIETQAVQTYLQEFPGVVAIHDLHIWAMSTTETALTVHLVLGDRPMDNELLQTLHQEIKTYFGIAHSTIQLENSISPLNCQSRGCYPLHF</sequence>
<keyword evidence="6" id="KW-0406">Ion transport</keyword>
<dbReference type="InterPro" id="IPR027469">
    <property type="entry name" value="Cation_efflux_TMD_sf"/>
</dbReference>
<dbReference type="NCBIfam" id="TIGR01297">
    <property type="entry name" value="CDF"/>
    <property type="match status" value="1"/>
</dbReference>
<dbReference type="Proteomes" id="UP001065613">
    <property type="component" value="Chromosome"/>
</dbReference>
<dbReference type="KEGG" id="wna:KA717_15145"/>
<feature type="transmembrane region" description="Helical" evidence="8">
    <location>
        <begin position="96"/>
        <end position="116"/>
    </location>
</feature>
<dbReference type="PANTHER" id="PTHR11562">
    <property type="entry name" value="CATION EFFLUX PROTEIN/ ZINC TRANSPORTER"/>
    <property type="match status" value="1"/>
</dbReference>
<evidence type="ECO:0000256" key="4">
    <source>
        <dbReference type="ARBA" id="ARBA00022692"/>
    </source>
</evidence>
<feature type="transmembrane region" description="Helical" evidence="8">
    <location>
        <begin position="128"/>
        <end position="154"/>
    </location>
</feature>
<dbReference type="InterPro" id="IPR002524">
    <property type="entry name" value="Cation_efflux"/>
</dbReference>
<evidence type="ECO:0000256" key="5">
    <source>
        <dbReference type="ARBA" id="ARBA00022989"/>
    </source>
</evidence>
<protein>
    <submittedName>
        <fullName evidence="11">Cation diffusion facilitator family transporter</fullName>
    </submittedName>
</protein>
<evidence type="ECO:0000256" key="2">
    <source>
        <dbReference type="ARBA" id="ARBA00008873"/>
    </source>
</evidence>
<feature type="domain" description="Cation efflux protein cytoplasmic" evidence="10">
    <location>
        <begin position="190"/>
        <end position="263"/>
    </location>
</feature>
<dbReference type="EMBL" id="CP073041">
    <property type="protein sequence ID" value="UXE63782.1"/>
    <property type="molecule type" value="Genomic_DNA"/>
</dbReference>
<dbReference type="Gene3D" id="1.20.1510.10">
    <property type="entry name" value="Cation efflux protein transmembrane domain"/>
    <property type="match status" value="1"/>
</dbReference>
<comment type="similarity">
    <text evidence="2">Belongs to the cation diffusion facilitator (CDF) transporter (TC 2.A.4) family. SLC30A subfamily.</text>
</comment>
<feature type="domain" description="Cation efflux protein transmembrane" evidence="9">
    <location>
        <begin position="1"/>
        <end position="185"/>
    </location>
</feature>
<evidence type="ECO:0000259" key="10">
    <source>
        <dbReference type="Pfam" id="PF16916"/>
    </source>
</evidence>
<feature type="transmembrane region" description="Helical" evidence="8">
    <location>
        <begin position="62"/>
        <end position="84"/>
    </location>
</feature>
<dbReference type="GO" id="GO:0005385">
    <property type="term" value="F:zinc ion transmembrane transporter activity"/>
    <property type="evidence" value="ECO:0007669"/>
    <property type="project" value="TreeGrafter"/>
</dbReference>
<reference evidence="11" key="1">
    <citation type="submission" date="2021-04" db="EMBL/GenBank/DDBJ databases">
        <title>Genome sequence of Woronichinia naegeliana from Washington state freshwater lake bloom.</title>
        <authorList>
            <person name="Dreher T.W."/>
        </authorList>
    </citation>
    <scope>NUCLEOTIDE SEQUENCE</scope>
    <source>
        <strain evidence="11">WA131</strain>
    </source>
</reference>
<dbReference type="SUPFAM" id="SSF160240">
    <property type="entry name" value="Cation efflux protein cytoplasmic domain-like"/>
    <property type="match status" value="1"/>
</dbReference>
<evidence type="ECO:0000259" key="9">
    <source>
        <dbReference type="Pfam" id="PF01545"/>
    </source>
</evidence>
<keyword evidence="3" id="KW-0813">Transport</keyword>
<dbReference type="Pfam" id="PF01545">
    <property type="entry name" value="Cation_efflux"/>
    <property type="match status" value="1"/>
</dbReference>
<accession>A0A977L1G0</accession>
<evidence type="ECO:0000256" key="6">
    <source>
        <dbReference type="ARBA" id="ARBA00023065"/>
    </source>
</evidence>
<dbReference type="Pfam" id="PF16916">
    <property type="entry name" value="ZT_dimer"/>
    <property type="match status" value="1"/>
</dbReference>
<dbReference type="SUPFAM" id="SSF161111">
    <property type="entry name" value="Cation efflux protein transmembrane domain-like"/>
    <property type="match status" value="1"/>
</dbReference>
<keyword evidence="4 8" id="KW-0812">Transmembrane</keyword>
<comment type="subcellular location">
    <subcellularLocation>
        <location evidence="1">Membrane</location>
        <topology evidence="1">Multi-pass membrane protein</topology>
    </subcellularLocation>
</comment>
<keyword evidence="7 8" id="KW-0472">Membrane</keyword>
<dbReference type="GO" id="GO:0005886">
    <property type="term" value="C:plasma membrane"/>
    <property type="evidence" value="ECO:0007669"/>
    <property type="project" value="TreeGrafter"/>
</dbReference>
<dbReference type="InterPro" id="IPR036837">
    <property type="entry name" value="Cation_efflux_CTD_sf"/>
</dbReference>
<dbReference type="InterPro" id="IPR058533">
    <property type="entry name" value="Cation_efflux_TM"/>
</dbReference>
<evidence type="ECO:0000256" key="8">
    <source>
        <dbReference type="SAM" id="Phobius"/>
    </source>
</evidence>
<dbReference type="PANTHER" id="PTHR11562:SF17">
    <property type="entry name" value="RE54080P-RELATED"/>
    <property type="match status" value="1"/>
</dbReference>
<evidence type="ECO:0000256" key="3">
    <source>
        <dbReference type="ARBA" id="ARBA00022448"/>
    </source>
</evidence>
<dbReference type="AlphaFoldDB" id="A0A977L1G0"/>
<dbReference type="InterPro" id="IPR027470">
    <property type="entry name" value="Cation_efflux_CTD"/>
</dbReference>
<dbReference type="InterPro" id="IPR050681">
    <property type="entry name" value="CDF/SLC30A"/>
</dbReference>
<proteinExistence type="inferred from homology"/>
<organism evidence="11">
    <name type="scientific">Woronichinia naegeliana WA131</name>
    <dbReference type="NCBI Taxonomy" id="2824559"/>
    <lineage>
        <taxon>Bacteria</taxon>
        <taxon>Bacillati</taxon>
        <taxon>Cyanobacteriota</taxon>
        <taxon>Cyanophyceae</taxon>
        <taxon>Synechococcales</taxon>
        <taxon>Coelosphaeriaceae</taxon>
        <taxon>Woronichinia</taxon>
    </lineage>
</organism>
<evidence type="ECO:0000256" key="7">
    <source>
        <dbReference type="ARBA" id="ARBA00023136"/>
    </source>
</evidence>
<feature type="transmembrane region" description="Helical" evidence="8">
    <location>
        <begin position="160"/>
        <end position="177"/>
    </location>
</feature>